<dbReference type="OrthoDB" id="494122at2"/>
<feature type="transmembrane region" description="Helical" evidence="1">
    <location>
        <begin position="20"/>
        <end position="41"/>
    </location>
</feature>
<evidence type="ECO:0000256" key="1">
    <source>
        <dbReference type="SAM" id="Phobius"/>
    </source>
</evidence>
<dbReference type="Gene3D" id="1.10.8.730">
    <property type="match status" value="1"/>
</dbReference>
<keyword evidence="3" id="KW-1185">Reference proteome</keyword>
<dbReference type="RefSeq" id="WP_012167832.1">
    <property type="nucleotide sequence ID" value="NC_009929.1"/>
</dbReference>
<evidence type="ECO:0000313" key="2">
    <source>
        <dbReference type="EMBL" id="ABW32533.1"/>
    </source>
</evidence>
<gene>
    <name evidence="2" type="ordered locus">AM1_D0036</name>
</gene>
<reference evidence="2 3" key="1">
    <citation type="journal article" date="2008" name="Proc. Natl. Acad. Sci. U.S.A.">
        <title>Niche adaptation and genome expansion in the chlorophyll d-producing cyanobacterium Acaryochloris marina.</title>
        <authorList>
            <person name="Swingley W.D."/>
            <person name="Chen M."/>
            <person name="Cheung P.C."/>
            <person name="Conrad A.L."/>
            <person name="Dejesa L.C."/>
            <person name="Hao J."/>
            <person name="Honchak B.M."/>
            <person name="Karbach L.E."/>
            <person name="Kurdoglu A."/>
            <person name="Lahiri S."/>
            <person name="Mastrian S.D."/>
            <person name="Miyashita H."/>
            <person name="Page L."/>
            <person name="Ramakrishna P."/>
            <person name="Satoh S."/>
            <person name="Sattley W.M."/>
            <person name="Shimada Y."/>
            <person name="Taylor H.L."/>
            <person name="Tomo T."/>
            <person name="Tsuchiya T."/>
            <person name="Wang Z.T."/>
            <person name="Raymond J."/>
            <person name="Mimuro M."/>
            <person name="Blankenship R.E."/>
            <person name="Touchman J.W."/>
        </authorList>
    </citation>
    <scope>NUCLEOTIDE SEQUENCE [LARGE SCALE GENOMIC DNA]</scope>
    <source>
        <strain evidence="3">MBIC 11017</strain>
        <plasmid evidence="3">Plasmid pREB4</plasmid>
    </source>
</reference>
<keyword evidence="1" id="KW-1133">Transmembrane helix</keyword>
<keyword evidence="2" id="KW-0614">Plasmid</keyword>
<keyword evidence="1" id="KW-0472">Membrane</keyword>
<dbReference type="HOGENOM" id="CLU_011112_0_0_3"/>
<feature type="transmembrane region" description="Helical" evidence="1">
    <location>
        <begin position="53"/>
        <end position="71"/>
    </location>
</feature>
<dbReference type="KEGG" id="amr:AM1_D0036"/>
<dbReference type="Gene3D" id="3.40.50.300">
    <property type="entry name" value="P-loop containing nucleotide triphosphate hydrolases"/>
    <property type="match status" value="1"/>
</dbReference>
<geneLocation type="plasmid" evidence="2 3">
    <name>pREB4</name>
</geneLocation>
<proteinExistence type="predicted"/>
<sequence length="1030" mass="116126">MSDGDRITYTPVLDKKPSIWMIPQATFIVGGVSGVSLLVLYMMLATIHQAPPWWIPTALWVSICSVYWALLGDTPWKVQGQLHRRMPRENKHSTAVRQPVNTLKPKLKTRRVGPKSARRKVKPAEEDVDIAAILIFEIDGLTVGAALLQRNNRLQVVWFFYSNGIPSSTTVTQARVIGERIQEGFRDLRNGEPLTMHMGSFSDCSKRVAELNRMGEEAPLEESTFLLSWMRKRVKALKRLGRYNPKFLRFYIAHDLGAFGQHKDWFSGLMQTIEDQVQTLTGQKSPLKDRLHSMLVEAFEDSFYQNQNFFRTCGIPVTPASADQVWEWIYRQFNDDTVPPIPQVITITRDGLKAQQYDRRSISSVLLKHCPDYGKKCVWLPGRKKFAGGVILEGRPNRSYDPIEGRLDQLLDASSPILGDKNQKTSNNSLHDLEIVVTFTAEHQKGVLQESQKKTGQSNQSLRMVEENKRLDGGALYNTRESLDAEMKLRDGCHTTRVGLMIIAYRDKKRQLDRALENIAALPIFSGGKVVRETGYFDSLFLEALPITMESLLSGDPKKLTERFDRRIRETTAAAVGLMPLILDSRPDLHGVEFVSRSGSPLLVDPMGRFPHNHMIVVARTRAGKTVLVMQFASNVLVRPNHQVIIIDAGREDGSGSYDEFTTFMDCSHFRAGEDSYNIFQIPDQAQLSAEKFEKAFITYQKFILSALVTLTTSADDAARLISYYEDILTNLIAAFLADGSIQEKYQQAYKDGFGSEAWQQMPCLTTFVEFMSLSRLPAELQNEDAEKAIQRMRMSLIALMQRQSGQALSRPSTFRTDKPLVVYALGGVQKNADMVPALLAASASMLAQTFSRKKTYVVAEEATHLWQFPSYRTIVTEWFTGKAKSGVWVCWVGQSLKILLQHKEANSVLENVGTTLVGWVKEAALKPLKEAGLDPELVQPCIGSDFNPPRDCNNCEYATNWLIETDGKYHVGLNYNDFASLGITMNDLEKVILREEIYSQINSDNKYERVAGVASYLEETSIDKQGLKS</sequence>
<name>A8ZNE7_ACAM1</name>
<keyword evidence="1" id="KW-0812">Transmembrane</keyword>
<evidence type="ECO:0000313" key="3">
    <source>
        <dbReference type="Proteomes" id="UP000000268"/>
    </source>
</evidence>
<dbReference type="SUPFAM" id="SSF52540">
    <property type="entry name" value="P-loop containing nucleoside triphosphate hydrolases"/>
    <property type="match status" value="1"/>
</dbReference>
<protein>
    <recommendedName>
        <fullName evidence="4">TraD/TraG TraM recognition site domain-containing protein</fullName>
    </recommendedName>
</protein>
<organism evidence="2 3">
    <name type="scientific">Acaryochloris marina (strain MBIC 11017)</name>
    <dbReference type="NCBI Taxonomy" id="329726"/>
    <lineage>
        <taxon>Bacteria</taxon>
        <taxon>Bacillati</taxon>
        <taxon>Cyanobacteriota</taxon>
        <taxon>Cyanophyceae</taxon>
        <taxon>Acaryochloridales</taxon>
        <taxon>Acaryochloridaceae</taxon>
        <taxon>Acaryochloris</taxon>
    </lineage>
</organism>
<dbReference type="EMBL" id="CP000841">
    <property type="protein sequence ID" value="ABW32533.1"/>
    <property type="molecule type" value="Genomic_DNA"/>
</dbReference>
<dbReference type="InterPro" id="IPR027417">
    <property type="entry name" value="P-loop_NTPase"/>
</dbReference>
<dbReference type="Proteomes" id="UP000000268">
    <property type="component" value="Plasmid pREB4"/>
</dbReference>
<accession>A8ZNE7</accession>
<dbReference type="AlphaFoldDB" id="A8ZNE7"/>
<evidence type="ECO:0008006" key="4">
    <source>
        <dbReference type="Google" id="ProtNLM"/>
    </source>
</evidence>